<dbReference type="Proteomes" id="UP000002281">
    <property type="component" value="Chromosome 14"/>
</dbReference>
<organism evidence="1 2">
    <name type="scientific">Equus caballus</name>
    <name type="common">Horse</name>
    <dbReference type="NCBI Taxonomy" id="9796"/>
    <lineage>
        <taxon>Eukaryota</taxon>
        <taxon>Metazoa</taxon>
        <taxon>Chordata</taxon>
        <taxon>Craniata</taxon>
        <taxon>Vertebrata</taxon>
        <taxon>Euteleostomi</taxon>
        <taxon>Mammalia</taxon>
        <taxon>Eutheria</taxon>
        <taxon>Laurasiatheria</taxon>
        <taxon>Perissodactyla</taxon>
        <taxon>Equidae</taxon>
        <taxon>Equus</taxon>
    </lineage>
</organism>
<protein>
    <submittedName>
        <fullName evidence="1">Uncharacterized protein</fullName>
    </submittedName>
</protein>
<evidence type="ECO:0000313" key="2">
    <source>
        <dbReference type="Proteomes" id="UP000002281"/>
    </source>
</evidence>
<dbReference type="GeneTree" id="ENSGT00410000028909"/>
<name>A0A9L0SNL1_HORSE</name>
<reference evidence="1" key="2">
    <citation type="submission" date="2025-08" db="UniProtKB">
        <authorList>
            <consortium name="Ensembl"/>
        </authorList>
    </citation>
    <scope>IDENTIFICATION</scope>
    <source>
        <strain evidence="1">Thoroughbred</strain>
    </source>
</reference>
<accession>A0A9L0SNL1</accession>
<dbReference type="Ensembl" id="ENSECAT00000125231.1">
    <property type="protein sequence ID" value="ENSECAP00000076445.1"/>
    <property type="gene ID" value="ENSECAG00000056503.1"/>
</dbReference>
<proteinExistence type="predicted"/>
<sequence length="195" mass="20923">AGQRHRTGNRCPSLASSRGIERWQSPVCSQGAAVHTQLQVLAFLVGHGQVFGHADGEGQVATQLPHKHRGSYVAGVHLHVAATLPLHDTQALGVAVPTTGAAIHKGSWQVICHSLVYFLICTLAVGFEDDRDLWEGTCTKFNTMGGEADGVSLCSKSSPPFWRPRLERESSNSAHLLLSHKGVASMLGKIKSPLY</sequence>
<reference evidence="1" key="3">
    <citation type="submission" date="2025-09" db="UniProtKB">
        <authorList>
            <consortium name="Ensembl"/>
        </authorList>
    </citation>
    <scope>IDENTIFICATION</scope>
    <source>
        <strain evidence="1">Thoroughbred</strain>
    </source>
</reference>
<dbReference type="AlphaFoldDB" id="A0A9L0SNL1"/>
<reference evidence="1 2" key="1">
    <citation type="journal article" date="2009" name="Science">
        <title>Genome sequence, comparative analysis, and population genetics of the domestic horse.</title>
        <authorList>
            <consortium name="Broad Institute Genome Sequencing Platform"/>
            <consortium name="Broad Institute Whole Genome Assembly Team"/>
            <person name="Wade C.M."/>
            <person name="Giulotto E."/>
            <person name="Sigurdsson S."/>
            <person name="Zoli M."/>
            <person name="Gnerre S."/>
            <person name="Imsland F."/>
            <person name="Lear T.L."/>
            <person name="Adelson D.L."/>
            <person name="Bailey E."/>
            <person name="Bellone R.R."/>
            <person name="Bloecker H."/>
            <person name="Distl O."/>
            <person name="Edgar R.C."/>
            <person name="Garber M."/>
            <person name="Leeb T."/>
            <person name="Mauceli E."/>
            <person name="MacLeod J.N."/>
            <person name="Penedo M.C.T."/>
            <person name="Raison J.M."/>
            <person name="Sharpe T."/>
            <person name="Vogel J."/>
            <person name="Andersson L."/>
            <person name="Antczak D.F."/>
            <person name="Biagi T."/>
            <person name="Binns M.M."/>
            <person name="Chowdhary B.P."/>
            <person name="Coleman S.J."/>
            <person name="Della Valle G."/>
            <person name="Fryc S."/>
            <person name="Guerin G."/>
            <person name="Hasegawa T."/>
            <person name="Hill E.W."/>
            <person name="Jurka J."/>
            <person name="Kiialainen A."/>
            <person name="Lindgren G."/>
            <person name="Liu J."/>
            <person name="Magnani E."/>
            <person name="Mickelson J.R."/>
            <person name="Murray J."/>
            <person name="Nergadze S.G."/>
            <person name="Onofrio R."/>
            <person name="Pedroni S."/>
            <person name="Piras M.F."/>
            <person name="Raudsepp T."/>
            <person name="Rocchi M."/>
            <person name="Roeed K.H."/>
            <person name="Ryder O.A."/>
            <person name="Searle S."/>
            <person name="Skow L."/>
            <person name="Swinburne J.E."/>
            <person name="Syvaenen A.C."/>
            <person name="Tozaki T."/>
            <person name="Valberg S.J."/>
            <person name="Vaudin M."/>
            <person name="White J.R."/>
            <person name="Zody M.C."/>
            <person name="Lander E.S."/>
            <person name="Lindblad-Toh K."/>
        </authorList>
    </citation>
    <scope>NUCLEOTIDE SEQUENCE [LARGE SCALE GENOMIC DNA]</scope>
    <source>
        <strain evidence="1 2">Thoroughbred</strain>
    </source>
</reference>
<evidence type="ECO:0000313" key="1">
    <source>
        <dbReference type="Ensembl" id="ENSECAP00000076445.1"/>
    </source>
</evidence>
<keyword evidence="2" id="KW-1185">Reference proteome</keyword>